<dbReference type="PANTHER" id="PTHR33164:SF64">
    <property type="entry name" value="TRANSCRIPTIONAL REGULATOR SLYA"/>
    <property type="match status" value="1"/>
</dbReference>
<dbReference type="GO" id="GO:0003677">
    <property type="term" value="F:DNA binding"/>
    <property type="evidence" value="ECO:0007669"/>
    <property type="project" value="UniProtKB-KW"/>
</dbReference>
<dbReference type="Pfam" id="PF12802">
    <property type="entry name" value="MarR_2"/>
    <property type="match status" value="1"/>
</dbReference>
<keyword evidence="2" id="KW-0238">DNA-binding</keyword>
<organism evidence="5 6">
    <name type="scientific">Actinomadura rubrisoli</name>
    <dbReference type="NCBI Taxonomy" id="2530368"/>
    <lineage>
        <taxon>Bacteria</taxon>
        <taxon>Bacillati</taxon>
        <taxon>Actinomycetota</taxon>
        <taxon>Actinomycetes</taxon>
        <taxon>Streptosporangiales</taxon>
        <taxon>Thermomonosporaceae</taxon>
        <taxon>Actinomadura</taxon>
    </lineage>
</organism>
<dbReference type="GO" id="GO:0006950">
    <property type="term" value="P:response to stress"/>
    <property type="evidence" value="ECO:0007669"/>
    <property type="project" value="TreeGrafter"/>
</dbReference>
<sequence length="147" mass="16069">MASWHTGRLLTAAARLVEHAFDAGVADLGVTHAGVTVLYELAHGPLPQRELAVRCGVQDQTMSRTLDGLERDGLVARRRDTADRRRILVERTDDGALVMEHAEAIGEARLAPLADNTSPESAVVRRMLIRVIQEYGGFRGRCPGDCK</sequence>
<dbReference type="InterPro" id="IPR036388">
    <property type="entry name" value="WH-like_DNA-bd_sf"/>
</dbReference>
<feature type="domain" description="HTH marR-type" evidence="4">
    <location>
        <begin position="3"/>
        <end position="133"/>
    </location>
</feature>
<dbReference type="InterPro" id="IPR023187">
    <property type="entry name" value="Tscrpt_reg_MarR-type_CS"/>
</dbReference>
<evidence type="ECO:0000313" key="6">
    <source>
        <dbReference type="Proteomes" id="UP000294513"/>
    </source>
</evidence>
<evidence type="ECO:0000313" key="5">
    <source>
        <dbReference type="EMBL" id="TDD86832.1"/>
    </source>
</evidence>
<dbReference type="SUPFAM" id="SSF46785">
    <property type="entry name" value="Winged helix' DNA-binding domain"/>
    <property type="match status" value="1"/>
</dbReference>
<proteinExistence type="predicted"/>
<dbReference type="InterPro" id="IPR000835">
    <property type="entry name" value="HTH_MarR-typ"/>
</dbReference>
<dbReference type="GO" id="GO:0003700">
    <property type="term" value="F:DNA-binding transcription factor activity"/>
    <property type="evidence" value="ECO:0007669"/>
    <property type="project" value="InterPro"/>
</dbReference>
<evidence type="ECO:0000256" key="1">
    <source>
        <dbReference type="ARBA" id="ARBA00023015"/>
    </source>
</evidence>
<keyword evidence="1" id="KW-0805">Transcription regulation</keyword>
<dbReference type="PANTHER" id="PTHR33164">
    <property type="entry name" value="TRANSCRIPTIONAL REGULATOR, MARR FAMILY"/>
    <property type="match status" value="1"/>
</dbReference>
<protein>
    <submittedName>
        <fullName evidence="5">MarR family transcriptional regulator</fullName>
    </submittedName>
</protein>
<dbReference type="PROSITE" id="PS01117">
    <property type="entry name" value="HTH_MARR_1"/>
    <property type="match status" value="1"/>
</dbReference>
<dbReference type="PROSITE" id="PS50995">
    <property type="entry name" value="HTH_MARR_2"/>
    <property type="match status" value="1"/>
</dbReference>
<dbReference type="InterPro" id="IPR036390">
    <property type="entry name" value="WH_DNA-bd_sf"/>
</dbReference>
<evidence type="ECO:0000256" key="2">
    <source>
        <dbReference type="ARBA" id="ARBA00023125"/>
    </source>
</evidence>
<name>A0A4R5BRT9_9ACTN</name>
<dbReference type="AlphaFoldDB" id="A0A4R5BRT9"/>
<dbReference type="Proteomes" id="UP000294513">
    <property type="component" value="Unassembled WGS sequence"/>
</dbReference>
<dbReference type="SMART" id="SM00347">
    <property type="entry name" value="HTH_MARR"/>
    <property type="match status" value="1"/>
</dbReference>
<accession>A0A4R5BRT9</accession>
<keyword evidence="3" id="KW-0804">Transcription</keyword>
<dbReference type="EMBL" id="SMKU01000077">
    <property type="protein sequence ID" value="TDD86832.1"/>
    <property type="molecule type" value="Genomic_DNA"/>
</dbReference>
<evidence type="ECO:0000259" key="4">
    <source>
        <dbReference type="PROSITE" id="PS50995"/>
    </source>
</evidence>
<gene>
    <name evidence="5" type="ORF">E1298_16990</name>
</gene>
<dbReference type="Gene3D" id="1.10.10.10">
    <property type="entry name" value="Winged helix-like DNA-binding domain superfamily/Winged helix DNA-binding domain"/>
    <property type="match status" value="1"/>
</dbReference>
<dbReference type="OrthoDB" id="69852at2"/>
<reference evidence="5 6" key="1">
    <citation type="submission" date="2019-03" db="EMBL/GenBank/DDBJ databases">
        <title>Draft genome sequences of novel Actinobacteria.</title>
        <authorList>
            <person name="Sahin N."/>
            <person name="Ay H."/>
            <person name="Saygin H."/>
        </authorList>
    </citation>
    <scope>NUCLEOTIDE SEQUENCE [LARGE SCALE GENOMIC DNA]</scope>
    <source>
        <strain evidence="5 6">H3C3</strain>
    </source>
</reference>
<comment type="caution">
    <text evidence="5">The sequence shown here is derived from an EMBL/GenBank/DDBJ whole genome shotgun (WGS) entry which is preliminary data.</text>
</comment>
<evidence type="ECO:0000256" key="3">
    <source>
        <dbReference type="ARBA" id="ARBA00023163"/>
    </source>
</evidence>
<keyword evidence="6" id="KW-1185">Reference proteome</keyword>
<dbReference type="InterPro" id="IPR039422">
    <property type="entry name" value="MarR/SlyA-like"/>
</dbReference>